<gene>
    <name evidence="1" type="ORF">PPRIM_AZ9-3.1.T0360091</name>
</gene>
<comment type="caution">
    <text evidence="1">The sequence shown here is derived from an EMBL/GenBank/DDBJ whole genome shotgun (WGS) entry which is preliminary data.</text>
</comment>
<evidence type="ECO:0000313" key="2">
    <source>
        <dbReference type="Proteomes" id="UP000688137"/>
    </source>
</evidence>
<protein>
    <submittedName>
        <fullName evidence="1">Uncharacterized protein</fullName>
    </submittedName>
</protein>
<dbReference type="Proteomes" id="UP000688137">
    <property type="component" value="Unassembled WGS sequence"/>
</dbReference>
<reference evidence="1" key="1">
    <citation type="submission" date="2021-01" db="EMBL/GenBank/DDBJ databases">
        <authorList>
            <consortium name="Genoscope - CEA"/>
            <person name="William W."/>
        </authorList>
    </citation>
    <scope>NUCLEOTIDE SEQUENCE</scope>
</reference>
<name>A0A8S1LBH1_PARPR</name>
<proteinExistence type="predicted"/>
<dbReference type="EMBL" id="CAJJDM010000035">
    <property type="protein sequence ID" value="CAD8064369.1"/>
    <property type="molecule type" value="Genomic_DNA"/>
</dbReference>
<sequence>MLETKELYQQKLIIQMIQLYLVPQKKQINFFEIYNFIKLGKNLKLRTSLSKNWDHMIKIQRKK</sequence>
<evidence type="ECO:0000313" key="1">
    <source>
        <dbReference type="EMBL" id="CAD8064369.1"/>
    </source>
</evidence>
<dbReference type="AlphaFoldDB" id="A0A8S1LBH1"/>
<accession>A0A8S1LBH1</accession>
<keyword evidence="2" id="KW-1185">Reference proteome</keyword>
<organism evidence="1 2">
    <name type="scientific">Paramecium primaurelia</name>
    <dbReference type="NCBI Taxonomy" id="5886"/>
    <lineage>
        <taxon>Eukaryota</taxon>
        <taxon>Sar</taxon>
        <taxon>Alveolata</taxon>
        <taxon>Ciliophora</taxon>
        <taxon>Intramacronucleata</taxon>
        <taxon>Oligohymenophorea</taxon>
        <taxon>Peniculida</taxon>
        <taxon>Parameciidae</taxon>
        <taxon>Paramecium</taxon>
    </lineage>
</organism>